<dbReference type="Proteomes" id="UP001275440">
    <property type="component" value="Unassembled WGS sequence"/>
</dbReference>
<keyword evidence="1" id="KW-0812">Transmembrane</keyword>
<dbReference type="EMBL" id="WBMO01000005">
    <property type="protein sequence ID" value="MDV2477466.1"/>
    <property type="molecule type" value="Genomic_DNA"/>
</dbReference>
<keyword evidence="3" id="KW-1185">Reference proteome</keyword>
<comment type="caution">
    <text evidence="2">The sequence shown here is derived from an EMBL/GenBank/DDBJ whole genome shotgun (WGS) entry which is preliminary data.</text>
</comment>
<organism evidence="2 3">
    <name type="scientific">Rhodococcus zopfii</name>
    <dbReference type="NCBI Taxonomy" id="43772"/>
    <lineage>
        <taxon>Bacteria</taxon>
        <taxon>Bacillati</taxon>
        <taxon>Actinomycetota</taxon>
        <taxon>Actinomycetes</taxon>
        <taxon>Mycobacteriales</taxon>
        <taxon>Nocardiaceae</taxon>
        <taxon>Rhodococcus</taxon>
    </lineage>
</organism>
<accession>A0ABU3WTW8</accession>
<evidence type="ECO:0000256" key="1">
    <source>
        <dbReference type="SAM" id="Phobius"/>
    </source>
</evidence>
<reference evidence="2 3" key="1">
    <citation type="submission" date="2019-10" db="EMBL/GenBank/DDBJ databases">
        <title>Draft Genome Assembly of Rhodococcus zopfii DSM44189.</title>
        <authorList>
            <person name="Sutton J.M."/>
            <person name="Akob D.M."/>
            <person name="Bushman T.J."/>
        </authorList>
    </citation>
    <scope>NUCLEOTIDE SEQUENCE [LARGE SCALE GENOMIC DNA]</scope>
    <source>
        <strain evidence="2 3">DSM 44189</strain>
    </source>
</reference>
<proteinExistence type="predicted"/>
<sequence length="111" mass="11863">MTLALPDTSTPIFDALRDELDAHFASIPVDTTAVVIDAEIISVVDVHEDDDLDAHFATIPVDSTPASDTTPEDTTSVHRNRAAWFLWLILASGVGIAAVIWLTAPDAVVVI</sequence>
<keyword evidence="1" id="KW-0472">Membrane</keyword>
<gene>
    <name evidence="2" type="ORF">F8M49_22460</name>
</gene>
<keyword evidence="1" id="KW-1133">Transmembrane helix</keyword>
<name>A0ABU3WTW8_9NOCA</name>
<evidence type="ECO:0000313" key="2">
    <source>
        <dbReference type="EMBL" id="MDV2477466.1"/>
    </source>
</evidence>
<feature type="transmembrane region" description="Helical" evidence="1">
    <location>
        <begin position="84"/>
        <end position="104"/>
    </location>
</feature>
<evidence type="ECO:0000313" key="3">
    <source>
        <dbReference type="Proteomes" id="UP001275440"/>
    </source>
</evidence>
<protein>
    <submittedName>
        <fullName evidence="2">Uncharacterized protein</fullName>
    </submittedName>
</protein>